<dbReference type="SUPFAM" id="SSF51004">
    <property type="entry name" value="C-terminal (heme d1) domain of cytochrome cd1-nitrite reductase"/>
    <property type="match status" value="1"/>
</dbReference>
<proteinExistence type="predicted"/>
<gene>
    <name evidence="2" type="ORF">SAMN05444008_11317</name>
</gene>
<evidence type="ECO:0000259" key="1">
    <source>
        <dbReference type="Pfam" id="PF22494"/>
    </source>
</evidence>
<reference evidence="2 3" key="1">
    <citation type="submission" date="2016-11" db="EMBL/GenBank/DDBJ databases">
        <authorList>
            <person name="Jaros S."/>
            <person name="Januszkiewicz K."/>
            <person name="Wedrychowicz H."/>
        </authorList>
    </citation>
    <scope>NUCLEOTIDE SEQUENCE [LARGE SCALE GENOMIC DNA]</scope>
    <source>
        <strain evidence="2 3">DSM 26897</strain>
    </source>
</reference>
<keyword evidence="3" id="KW-1185">Reference proteome</keyword>
<dbReference type="SUPFAM" id="SSF50974">
    <property type="entry name" value="Nitrous oxide reductase, N-terminal domain"/>
    <property type="match status" value="1"/>
</dbReference>
<name>A0A1M5F2Z1_9BACT</name>
<dbReference type="OrthoDB" id="9803927at2"/>
<dbReference type="InterPro" id="IPR011045">
    <property type="entry name" value="N2O_reductase_N"/>
</dbReference>
<dbReference type="PROSITE" id="PS51257">
    <property type="entry name" value="PROKAR_LIPOPROTEIN"/>
    <property type="match status" value="1"/>
</dbReference>
<organism evidence="2 3">
    <name type="scientific">Cnuella takakiae</name>
    <dbReference type="NCBI Taxonomy" id="1302690"/>
    <lineage>
        <taxon>Bacteria</taxon>
        <taxon>Pseudomonadati</taxon>
        <taxon>Bacteroidota</taxon>
        <taxon>Chitinophagia</taxon>
        <taxon>Chitinophagales</taxon>
        <taxon>Chitinophagaceae</taxon>
        <taxon>Cnuella</taxon>
    </lineage>
</organism>
<dbReference type="InterPro" id="IPR055188">
    <property type="entry name" value="Choice_anch_I"/>
</dbReference>
<evidence type="ECO:0000313" key="3">
    <source>
        <dbReference type="Proteomes" id="UP000184368"/>
    </source>
</evidence>
<dbReference type="STRING" id="1302690.BUE76_02850"/>
<dbReference type="Proteomes" id="UP000184368">
    <property type="component" value="Unassembled WGS sequence"/>
</dbReference>
<feature type="domain" description="Choice-of-anchor I" evidence="1">
    <location>
        <begin position="43"/>
        <end position="496"/>
    </location>
</feature>
<dbReference type="PANTHER" id="PTHR46928">
    <property type="entry name" value="MESENCHYME-SPECIFIC CELL SURFACE GLYCOPROTEIN"/>
    <property type="match status" value="1"/>
</dbReference>
<sequence>MHKRYLLPFCLAAALTACKKDDVKDNSPKENAATFREIGSIDIGDAGAAEIAAYDPKTQRLFVVNNGVENKIDVLDFKNPAAPVVIASISMYPVGGLVNSLDVDNGILAAAVESVNKQAPGKVALYNTSDYSLIKTIEVGALPDMITYSPDGKYILTANEGEPSSDYTNDPEGTVSLISVKDNYAVTTIRFDAFAGQQSDLVAKGLRMFGPGSSFTQDLEPEYITVSDDSRTAWVTLQENNAIARIDLQAKAVTAIMPLGFKSYDSDASAVNLSDKDNKDLTLSRQKVFGMYQPDAIGYYTVDGQHLLFTANEGDAREYDAFKEVKRVKDILLDGTAFPDAALKTDAGLGRLNITTTLGDTDKDGDFDALYSLGARSFSVWNGTTGVQVYDSGNDLDQRAIAAGVYDDERSDDKSVEPEGLTVGTVGKEPVVFVGMERADAVGVYSISNPYAPRFLTLLKTGDAPEGVLFIDAKDSPTKKSLLVVSSEGDGVVKVYSPE</sequence>
<dbReference type="RefSeq" id="WP_073045219.1">
    <property type="nucleotide sequence ID" value="NZ_FQUO01000013.1"/>
</dbReference>
<dbReference type="NCBIfam" id="NF038117">
    <property type="entry name" value="choice_anch_I"/>
    <property type="match status" value="1"/>
</dbReference>
<evidence type="ECO:0000313" key="2">
    <source>
        <dbReference type="EMBL" id="SHF85865.1"/>
    </source>
</evidence>
<dbReference type="EMBL" id="FQUO01000013">
    <property type="protein sequence ID" value="SHF85865.1"/>
    <property type="molecule type" value="Genomic_DNA"/>
</dbReference>
<dbReference type="Gene3D" id="2.130.10.10">
    <property type="entry name" value="YVTN repeat-like/Quinoprotein amine dehydrogenase"/>
    <property type="match status" value="1"/>
</dbReference>
<dbReference type="Pfam" id="PF22494">
    <property type="entry name" value="choice_anch_I"/>
    <property type="match status" value="1"/>
</dbReference>
<dbReference type="PANTHER" id="PTHR46928:SF1">
    <property type="entry name" value="MESENCHYME-SPECIFIC CELL SURFACE GLYCOPROTEIN"/>
    <property type="match status" value="1"/>
</dbReference>
<dbReference type="InterPro" id="IPR052956">
    <property type="entry name" value="Mesenchyme-surface_protein"/>
</dbReference>
<protein>
    <recommendedName>
        <fullName evidence="1">Choice-of-anchor I domain-containing protein</fullName>
    </recommendedName>
</protein>
<dbReference type="AlphaFoldDB" id="A0A1M5F2Z1"/>
<dbReference type="InterPro" id="IPR015943">
    <property type="entry name" value="WD40/YVTN_repeat-like_dom_sf"/>
</dbReference>
<accession>A0A1M5F2Z1</accession>
<dbReference type="InterPro" id="IPR011048">
    <property type="entry name" value="Haem_d1_sf"/>
</dbReference>